<evidence type="ECO:0000256" key="4">
    <source>
        <dbReference type="ARBA" id="ARBA00023015"/>
    </source>
</evidence>
<keyword evidence="3" id="KW-0902">Two-component regulatory system</keyword>
<sequence>MLGLYEIWEENLIDRIFEDFLKVRQWDVQTLSWNKGTHSIWCHSYYCCFLIWLMGIVQMNNNGPVNNGLVELNTLMHDEHKQIRDGVTGQGQGLSEEDESRINDYVEDNDDGNAEVVKLQVQMRSVQQRSQQQSRGPLVCWERFLPPRSLKVLLVENDDPTCYVVCALLQNCGYEVTAVSNSLQAWKILEALTSHIDLVLTELVMPCLSGIGLLSKIMSHKTCKNIPVIMMSSHDSMSIVFKCLSKGAVDFLVKPIRKNELKNLWQHVWRKCHSVCCYSYPTLCMKLYGPILDSKLQPSSSESESGIWTQKSTKSKSVDSDNDTGSNDEDDIGSGGLNVGDGSDNGSDTQVIHCRPKELGNSWIPVTAARECDGQDDELVPDNVVMGNDLEIGIPKITALQLANPSEKVLTNIAGASKDKLSEIIPMNDEKLEKTQLELNSEKPGGDLRNQATGLIGLITDNTDARIESAFFDIPNGLPKVSDAKDKVIYETKEIPSLELSLNRQRYIGDTGTSSLERNVLRHSDLSAFSRYNSGSIANQAPTGYIGSCSPLDNSSVAAKTAYIKNFQSNFNSVPPKQQSNGSSNNNDMDSTTNNAFSKPAVLSDKQAPNTSVKSFHLSSAFRSVQNGHASAPQPLAQGKDDPVLGNMTFVQARGTDQQVQVQHHHHRHHHHHVHNMAQNKKLGKQDDLSLENMAAAALQCGSSNVPGARDVEGHAGNNSLNRSASGSNHGSNGQIGRSTALNTRVMNVESETGVTGKGGVVCGIGFGSGNGVDQNRFAQREAALKKFCQKRKERCFEKKVRYQSRKKLAKQRPRLRGQFVRQAYENKNSDTNC</sequence>
<evidence type="ECO:0000259" key="11">
    <source>
        <dbReference type="PROSITE" id="PS50110"/>
    </source>
</evidence>
<comment type="subcellular location">
    <subcellularLocation>
        <location evidence="1 9">Nucleus</location>
    </subcellularLocation>
</comment>
<feature type="compositionally biased region" description="Polar residues" evidence="10">
    <location>
        <begin position="717"/>
        <end position="740"/>
    </location>
</feature>
<dbReference type="GeneID" id="111295380"/>
<evidence type="ECO:0000256" key="3">
    <source>
        <dbReference type="ARBA" id="ARBA00023012"/>
    </source>
</evidence>
<dbReference type="PANTHER" id="PTHR43874:SF195">
    <property type="entry name" value="TWO-COMPONENT RESPONSE REGULATOR-LIKE PRR37 ISOFORM X1"/>
    <property type="match status" value="1"/>
</dbReference>
<feature type="region of interest" description="Disordered" evidence="10">
    <location>
        <begin position="706"/>
        <end position="740"/>
    </location>
</feature>
<dbReference type="Pfam" id="PF00072">
    <property type="entry name" value="Response_reg"/>
    <property type="match status" value="1"/>
</dbReference>
<protein>
    <submittedName>
        <fullName evidence="14">Two-component response regulator-like PRR37 isoform X1</fullName>
    </submittedName>
</protein>
<dbReference type="SUPFAM" id="SSF52172">
    <property type="entry name" value="CheY-like"/>
    <property type="match status" value="1"/>
</dbReference>
<keyword evidence="5" id="KW-0090">Biological rhythms</keyword>
<dbReference type="GO" id="GO:0009736">
    <property type="term" value="P:cytokinin-activated signaling pathway"/>
    <property type="evidence" value="ECO:0007669"/>
    <property type="project" value="InterPro"/>
</dbReference>
<dbReference type="InterPro" id="IPR045279">
    <property type="entry name" value="ARR-like"/>
</dbReference>
<evidence type="ECO:0000256" key="8">
    <source>
        <dbReference type="PROSITE-ProRule" id="PRU00169"/>
    </source>
</evidence>
<accession>A0A6P5YVI3</accession>
<comment type="similarity">
    <text evidence="2">Belongs to the ARR-like family.</text>
</comment>
<gene>
    <name evidence="14" type="primary">LOC111295380</name>
</gene>
<evidence type="ECO:0000259" key="12">
    <source>
        <dbReference type="PROSITE" id="PS51017"/>
    </source>
</evidence>
<dbReference type="Gene3D" id="3.40.50.2300">
    <property type="match status" value="1"/>
</dbReference>
<name>A0A6P5YVI3_DURZI</name>
<dbReference type="InterPro" id="IPR010402">
    <property type="entry name" value="CCT_domain"/>
</dbReference>
<evidence type="ECO:0000256" key="6">
    <source>
        <dbReference type="ARBA" id="ARBA00023163"/>
    </source>
</evidence>
<dbReference type="Pfam" id="PF06203">
    <property type="entry name" value="CCT"/>
    <property type="match status" value="1"/>
</dbReference>
<keyword evidence="6" id="KW-0804">Transcription</keyword>
<dbReference type="PANTHER" id="PTHR43874">
    <property type="entry name" value="TWO-COMPONENT RESPONSE REGULATOR"/>
    <property type="match status" value="1"/>
</dbReference>
<proteinExistence type="inferred from homology"/>
<dbReference type="Proteomes" id="UP000515121">
    <property type="component" value="Unplaced"/>
</dbReference>
<dbReference type="OrthoDB" id="60033at2759"/>
<keyword evidence="13" id="KW-1185">Reference proteome</keyword>
<dbReference type="AlphaFoldDB" id="A0A6P5YVI3"/>
<evidence type="ECO:0000256" key="10">
    <source>
        <dbReference type="SAM" id="MobiDB-lite"/>
    </source>
</evidence>
<keyword evidence="4" id="KW-0805">Transcription regulation</keyword>
<feature type="compositionally biased region" description="Polar residues" evidence="10">
    <location>
        <begin position="570"/>
        <end position="579"/>
    </location>
</feature>
<evidence type="ECO:0000256" key="2">
    <source>
        <dbReference type="ARBA" id="ARBA00010330"/>
    </source>
</evidence>
<evidence type="ECO:0000313" key="14">
    <source>
        <dbReference type="RefSeq" id="XP_022744573.1"/>
    </source>
</evidence>
<evidence type="ECO:0000313" key="13">
    <source>
        <dbReference type="Proteomes" id="UP000515121"/>
    </source>
</evidence>
<dbReference type="GO" id="GO:0000160">
    <property type="term" value="P:phosphorelay signal transduction system"/>
    <property type="evidence" value="ECO:0007669"/>
    <property type="project" value="UniProtKB-KW"/>
</dbReference>
<feature type="domain" description="CCT" evidence="12">
    <location>
        <begin position="781"/>
        <end position="823"/>
    </location>
</feature>
<feature type="compositionally biased region" description="Low complexity" evidence="10">
    <location>
        <begin position="580"/>
        <end position="595"/>
    </location>
</feature>
<comment type="caution">
    <text evidence="8">Lacks conserved residue(s) required for the propagation of feature annotation.</text>
</comment>
<dbReference type="CDD" id="cd17582">
    <property type="entry name" value="psREC_PRR"/>
    <property type="match status" value="1"/>
</dbReference>
<feature type="region of interest" description="Disordered" evidence="10">
    <location>
        <begin position="570"/>
        <end position="597"/>
    </location>
</feature>
<dbReference type="GO" id="GO:0048511">
    <property type="term" value="P:rhythmic process"/>
    <property type="evidence" value="ECO:0007669"/>
    <property type="project" value="UniProtKB-KW"/>
</dbReference>
<dbReference type="PROSITE" id="PS51017">
    <property type="entry name" value="CCT"/>
    <property type="match status" value="1"/>
</dbReference>
<evidence type="ECO:0000256" key="1">
    <source>
        <dbReference type="ARBA" id="ARBA00004123"/>
    </source>
</evidence>
<dbReference type="KEGG" id="dzi:111295380"/>
<dbReference type="SMART" id="SM00448">
    <property type="entry name" value="REC"/>
    <property type="match status" value="1"/>
</dbReference>
<reference evidence="14" key="1">
    <citation type="submission" date="2025-08" db="UniProtKB">
        <authorList>
            <consortium name="RefSeq"/>
        </authorList>
    </citation>
    <scope>IDENTIFICATION</scope>
    <source>
        <tissue evidence="14">Fruit stalk</tissue>
    </source>
</reference>
<dbReference type="PROSITE" id="PS50110">
    <property type="entry name" value="RESPONSE_REGULATORY"/>
    <property type="match status" value="1"/>
</dbReference>
<dbReference type="GO" id="GO:0005634">
    <property type="term" value="C:nucleus"/>
    <property type="evidence" value="ECO:0007669"/>
    <property type="project" value="UniProtKB-SubCell"/>
</dbReference>
<evidence type="ECO:0000256" key="7">
    <source>
        <dbReference type="ARBA" id="ARBA00023242"/>
    </source>
</evidence>
<dbReference type="InterPro" id="IPR001789">
    <property type="entry name" value="Sig_transdc_resp-reg_receiver"/>
</dbReference>
<feature type="compositionally biased region" description="Acidic residues" evidence="10">
    <location>
        <begin position="320"/>
        <end position="332"/>
    </location>
</feature>
<evidence type="ECO:0000256" key="5">
    <source>
        <dbReference type="ARBA" id="ARBA00023108"/>
    </source>
</evidence>
<evidence type="ECO:0000256" key="9">
    <source>
        <dbReference type="PROSITE-ProRule" id="PRU00357"/>
    </source>
</evidence>
<feature type="domain" description="Response regulatory" evidence="11">
    <location>
        <begin position="151"/>
        <end position="269"/>
    </location>
</feature>
<organism evidence="13 14">
    <name type="scientific">Durio zibethinus</name>
    <name type="common">Durian</name>
    <dbReference type="NCBI Taxonomy" id="66656"/>
    <lineage>
        <taxon>Eukaryota</taxon>
        <taxon>Viridiplantae</taxon>
        <taxon>Streptophyta</taxon>
        <taxon>Embryophyta</taxon>
        <taxon>Tracheophyta</taxon>
        <taxon>Spermatophyta</taxon>
        <taxon>Magnoliopsida</taxon>
        <taxon>eudicotyledons</taxon>
        <taxon>Gunneridae</taxon>
        <taxon>Pentapetalae</taxon>
        <taxon>rosids</taxon>
        <taxon>malvids</taxon>
        <taxon>Malvales</taxon>
        <taxon>Malvaceae</taxon>
        <taxon>Helicteroideae</taxon>
        <taxon>Durio</taxon>
    </lineage>
</organism>
<dbReference type="RefSeq" id="XP_022744573.1">
    <property type="nucleotide sequence ID" value="XM_022888838.1"/>
</dbReference>
<keyword evidence="7 9" id="KW-0539">Nucleus</keyword>
<dbReference type="InterPro" id="IPR011006">
    <property type="entry name" value="CheY-like_superfamily"/>
</dbReference>
<feature type="region of interest" description="Disordered" evidence="10">
    <location>
        <begin position="298"/>
        <end position="351"/>
    </location>
</feature>